<keyword evidence="2" id="KW-0472">Membrane</keyword>
<dbReference type="AlphaFoldDB" id="A0A2N9H9N6"/>
<evidence type="ECO:0008006" key="4">
    <source>
        <dbReference type="Google" id="ProtNLM"/>
    </source>
</evidence>
<dbReference type="EMBL" id="OIVN01003068">
    <property type="protein sequence ID" value="SPD08578.1"/>
    <property type="molecule type" value="Genomic_DNA"/>
</dbReference>
<evidence type="ECO:0000256" key="2">
    <source>
        <dbReference type="SAM" id="Phobius"/>
    </source>
</evidence>
<feature type="region of interest" description="Disordered" evidence="1">
    <location>
        <begin position="1"/>
        <end position="25"/>
    </location>
</feature>
<evidence type="ECO:0000256" key="1">
    <source>
        <dbReference type="SAM" id="MobiDB-lite"/>
    </source>
</evidence>
<evidence type="ECO:0000313" key="3">
    <source>
        <dbReference type="EMBL" id="SPD08578.1"/>
    </source>
</evidence>
<protein>
    <recommendedName>
        <fullName evidence="4">Transmembrane protein</fullName>
    </recommendedName>
</protein>
<keyword evidence="2" id="KW-0812">Transmembrane</keyword>
<organism evidence="3">
    <name type="scientific">Fagus sylvatica</name>
    <name type="common">Beechnut</name>
    <dbReference type="NCBI Taxonomy" id="28930"/>
    <lineage>
        <taxon>Eukaryota</taxon>
        <taxon>Viridiplantae</taxon>
        <taxon>Streptophyta</taxon>
        <taxon>Embryophyta</taxon>
        <taxon>Tracheophyta</taxon>
        <taxon>Spermatophyta</taxon>
        <taxon>Magnoliopsida</taxon>
        <taxon>eudicotyledons</taxon>
        <taxon>Gunneridae</taxon>
        <taxon>Pentapetalae</taxon>
        <taxon>rosids</taxon>
        <taxon>fabids</taxon>
        <taxon>Fagales</taxon>
        <taxon>Fagaceae</taxon>
        <taxon>Fagus</taxon>
    </lineage>
</organism>
<gene>
    <name evidence="3" type="ORF">FSB_LOCUS36460</name>
</gene>
<keyword evidence="2" id="KW-1133">Transmembrane helix</keyword>
<name>A0A2N9H9N6_FAGSY</name>
<accession>A0A2N9H9N6</accession>
<proteinExistence type="predicted"/>
<feature type="transmembrane region" description="Helical" evidence="2">
    <location>
        <begin position="41"/>
        <end position="62"/>
    </location>
</feature>
<sequence length="124" mass="14930">MARNHDRRRSDLGRVAPPNTKPPLHTSPFLLNRRHHHHISLPLFAFIVCSGLHSFFHLFFPFSPPFRPTLVRGYFCLSPESFLGSRLRLSTSLLSSRWVWFRRWRDLQWPRMFSWQQVWGFLPF</sequence>
<reference evidence="3" key="1">
    <citation type="submission" date="2018-02" db="EMBL/GenBank/DDBJ databases">
        <authorList>
            <person name="Cohen D.B."/>
            <person name="Kent A.D."/>
        </authorList>
    </citation>
    <scope>NUCLEOTIDE SEQUENCE</scope>
</reference>